<name>A0AAN6GXJ3_9BASI</name>
<evidence type="ECO:0000256" key="1">
    <source>
        <dbReference type="ARBA" id="ARBA00022723"/>
    </source>
</evidence>
<feature type="region of interest" description="Disordered" evidence="6">
    <location>
        <begin position="190"/>
        <end position="225"/>
    </location>
</feature>
<feature type="region of interest" description="Disordered" evidence="6">
    <location>
        <begin position="153"/>
        <end position="173"/>
    </location>
</feature>
<feature type="region of interest" description="Disordered" evidence="6">
    <location>
        <begin position="566"/>
        <end position="682"/>
    </location>
</feature>
<feature type="compositionally biased region" description="Polar residues" evidence="6">
    <location>
        <begin position="750"/>
        <end position="760"/>
    </location>
</feature>
<feature type="compositionally biased region" description="Low complexity" evidence="6">
    <location>
        <begin position="1029"/>
        <end position="1043"/>
    </location>
</feature>
<feature type="domain" description="C2H2-type" evidence="7">
    <location>
        <begin position="917"/>
        <end position="946"/>
    </location>
</feature>
<dbReference type="Pfam" id="PF13912">
    <property type="entry name" value="zf-C2H2_6"/>
    <property type="match status" value="1"/>
</dbReference>
<organism evidence="8 9">
    <name type="scientific">Tilletia horrida</name>
    <dbReference type="NCBI Taxonomy" id="155126"/>
    <lineage>
        <taxon>Eukaryota</taxon>
        <taxon>Fungi</taxon>
        <taxon>Dikarya</taxon>
        <taxon>Basidiomycota</taxon>
        <taxon>Ustilaginomycotina</taxon>
        <taxon>Exobasidiomycetes</taxon>
        <taxon>Tilletiales</taxon>
        <taxon>Tilletiaceae</taxon>
        <taxon>Tilletia</taxon>
    </lineage>
</organism>
<keyword evidence="1" id="KW-0479">Metal-binding</keyword>
<dbReference type="GO" id="GO:0008270">
    <property type="term" value="F:zinc ion binding"/>
    <property type="evidence" value="ECO:0007669"/>
    <property type="project" value="UniProtKB-KW"/>
</dbReference>
<dbReference type="PROSITE" id="PS50157">
    <property type="entry name" value="ZINC_FINGER_C2H2_2"/>
    <property type="match status" value="3"/>
</dbReference>
<feature type="compositionally biased region" description="Low complexity" evidence="6">
    <location>
        <begin position="190"/>
        <end position="210"/>
    </location>
</feature>
<evidence type="ECO:0000256" key="2">
    <source>
        <dbReference type="ARBA" id="ARBA00022737"/>
    </source>
</evidence>
<evidence type="ECO:0000256" key="3">
    <source>
        <dbReference type="ARBA" id="ARBA00022771"/>
    </source>
</evidence>
<dbReference type="InterPro" id="IPR050329">
    <property type="entry name" value="GLI_C2H2-zinc-finger"/>
</dbReference>
<sequence length="1120" mass="116163">MSFSQQTQQQADPNQQFAQANFSLPGTSGLGVLQQGSAWFPNELGTQPSINGQYDATDAMTQWTPSYASVGGDGFASAYSASLADIAEEGVALGNTGGLDAAGQIAYDPMISDTYDLPQMSQGMGQQNANAAQPQQNTQDTNMLDIDELLGLNPQPQSVHANQTSTELGSGEEGIGAATAEEIAAFLAAHPSPPESSMSPSASSNSANPGSGSGIGTDGTQITSNGVPADVIASWARSGSFGQDKLNMAMNQVHISDELRYPSVFADDNDQQAQQQHAPAANAGATKVDQMRASLPSLNTSFAAPDLSKLDENASQSALIAQLLAQWVSSEPGLPSPAAAQAIHRAATFGNSFNNAQHQTQQMPTSQSQMPNLTLQTALQGMDDPNSLAAHLRNLTPVDGSFDLRSLAQPLRNESFEKIAPLLNTDNTYTPVSGSMPDATNNATAPLYAGLQYQTNASDSMSPKDMFVNLFNQAGLSDLQSQQAYDLLHQQAQGGQAAGEAQALLAAVGLIGEQLQGKQLTTDQWAQIGLKGFQDPNQRAAAAAALMGQDLTVMPMRYGLATSATRTQIGEGQNGQGGATRTGQQTMDPSLLSNPRESTVGPMRSRNWSSSGRARPSGQAGGPLDAYRHQNPGAENGPSYLGAGGSAHPYGAADALRRSASERTSARRHRRSAKSEDLTRMAQEGNADYVHRITSPNGMLAPPSFGASQNLTPLSSAASSDRGSPAWYQNTGLNAPNPNHAQYPGAGSPGSMNGNASDGTPSLDGSRSGGSASNANSPASPWTGSPNVSNGQIPAAATYNGMQMLAASAAGLLPVSTQQQSQHEGVAAFMAGGMQAAAGPSQYSQTAAPMYSHLVPGNSKNVHEGMLPGGVHGIPTGEPGVALYSVRQDAGQAGPANHVSAATQAASAARRKTEALFVCPVPGCGSTFTRKNNLDGHLRSHNNERPFACPVPGCDKRFARRHDMNRHHDLHTNKKQHTCELCNRRFARLDALNRHLKNTNGTCAATSGNGDDDDEEGEGELSAPHHIVPSSSSATAPAASTSTNQSVLDPALVAADGTVQVAISAPTPQADFEAGFAALQSSRPVAAGAQIPILVTPSRQNSGASSGGGDAKSRFRGHVL</sequence>
<reference evidence="8" key="1">
    <citation type="journal article" date="2023" name="PhytoFront">
        <title>Draft Genome Resources of Seven Strains of Tilletia horrida, Causal Agent of Kernel Smut of Rice.</title>
        <authorList>
            <person name="Khanal S."/>
            <person name="Antony Babu S."/>
            <person name="Zhou X.G."/>
        </authorList>
    </citation>
    <scope>NUCLEOTIDE SEQUENCE</scope>
    <source>
        <strain evidence="8">TX6</strain>
    </source>
</reference>
<dbReference type="GO" id="GO:0045944">
    <property type="term" value="P:positive regulation of transcription by RNA polymerase II"/>
    <property type="evidence" value="ECO:0007669"/>
    <property type="project" value="UniProtKB-ARBA"/>
</dbReference>
<dbReference type="GO" id="GO:0005634">
    <property type="term" value="C:nucleus"/>
    <property type="evidence" value="ECO:0007669"/>
    <property type="project" value="UniProtKB-ARBA"/>
</dbReference>
<keyword evidence="9" id="KW-1185">Reference proteome</keyword>
<dbReference type="SMART" id="SM00355">
    <property type="entry name" value="ZnF_C2H2"/>
    <property type="match status" value="3"/>
</dbReference>
<dbReference type="Pfam" id="PF00096">
    <property type="entry name" value="zf-C2H2"/>
    <property type="match status" value="1"/>
</dbReference>
<gene>
    <name evidence="8" type="ORF">OC846_000003</name>
</gene>
<keyword evidence="2" id="KW-0677">Repeat</keyword>
<dbReference type="Gene3D" id="3.30.160.60">
    <property type="entry name" value="Classic Zinc Finger"/>
    <property type="match status" value="3"/>
</dbReference>
<feature type="region of interest" description="Disordered" evidence="6">
    <location>
        <begin position="999"/>
        <end position="1043"/>
    </location>
</feature>
<evidence type="ECO:0000313" key="8">
    <source>
        <dbReference type="EMBL" id="KAK0558011.1"/>
    </source>
</evidence>
<evidence type="ECO:0000259" key="7">
    <source>
        <dbReference type="PROSITE" id="PS50157"/>
    </source>
</evidence>
<dbReference type="InterPro" id="IPR036236">
    <property type="entry name" value="Znf_C2H2_sf"/>
</dbReference>
<feature type="region of interest" description="Disordered" evidence="6">
    <location>
        <begin position="700"/>
        <end position="789"/>
    </location>
</feature>
<feature type="compositionally biased region" description="Basic and acidic residues" evidence="6">
    <location>
        <begin position="655"/>
        <end position="665"/>
    </location>
</feature>
<feature type="region of interest" description="Disordered" evidence="6">
    <location>
        <begin position="1095"/>
        <end position="1120"/>
    </location>
</feature>
<keyword evidence="3 5" id="KW-0863">Zinc-finger</keyword>
<dbReference type="AlphaFoldDB" id="A0AAN6GXJ3"/>
<dbReference type="PANTHER" id="PTHR19818:SF139">
    <property type="entry name" value="PAIR-RULE PROTEIN ODD-PAIRED"/>
    <property type="match status" value="1"/>
</dbReference>
<feature type="compositionally biased region" description="Low complexity" evidence="6">
    <location>
        <begin position="765"/>
        <end position="781"/>
    </location>
</feature>
<evidence type="ECO:0000256" key="4">
    <source>
        <dbReference type="ARBA" id="ARBA00022833"/>
    </source>
</evidence>
<evidence type="ECO:0000256" key="6">
    <source>
        <dbReference type="SAM" id="MobiDB-lite"/>
    </source>
</evidence>
<feature type="compositionally biased region" description="Polar residues" evidence="6">
    <location>
        <begin position="154"/>
        <end position="168"/>
    </location>
</feature>
<dbReference type="Proteomes" id="UP001176517">
    <property type="component" value="Unassembled WGS sequence"/>
</dbReference>
<evidence type="ECO:0000256" key="5">
    <source>
        <dbReference type="PROSITE-ProRule" id="PRU00042"/>
    </source>
</evidence>
<dbReference type="InterPro" id="IPR013087">
    <property type="entry name" value="Znf_C2H2_type"/>
</dbReference>
<feature type="compositionally biased region" description="Acidic residues" evidence="6">
    <location>
        <begin position="1010"/>
        <end position="1019"/>
    </location>
</feature>
<dbReference type="GO" id="GO:0000981">
    <property type="term" value="F:DNA-binding transcription factor activity, RNA polymerase II-specific"/>
    <property type="evidence" value="ECO:0007669"/>
    <property type="project" value="TreeGrafter"/>
</dbReference>
<feature type="domain" description="C2H2-type" evidence="7">
    <location>
        <begin position="947"/>
        <end position="976"/>
    </location>
</feature>
<dbReference type="EMBL" id="JAPDMZ010000001">
    <property type="protein sequence ID" value="KAK0558011.1"/>
    <property type="molecule type" value="Genomic_DNA"/>
</dbReference>
<dbReference type="PROSITE" id="PS00028">
    <property type="entry name" value="ZINC_FINGER_C2H2_1"/>
    <property type="match status" value="2"/>
</dbReference>
<dbReference type="FunFam" id="3.30.160.60:FF:000007">
    <property type="entry name" value="Basic krueppel-like factor 3"/>
    <property type="match status" value="1"/>
</dbReference>
<evidence type="ECO:0000313" key="9">
    <source>
        <dbReference type="Proteomes" id="UP001176517"/>
    </source>
</evidence>
<accession>A0AAN6GXJ3</accession>
<proteinExistence type="predicted"/>
<dbReference type="GO" id="GO:0000978">
    <property type="term" value="F:RNA polymerase II cis-regulatory region sequence-specific DNA binding"/>
    <property type="evidence" value="ECO:0007669"/>
    <property type="project" value="TreeGrafter"/>
</dbReference>
<keyword evidence="4" id="KW-0862">Zinc</keyword>
<comment type="caution">
    <text evidence="8">The sequence shown here is derived from an EMBL/GenBank/DDBJ whole genome shotgun (WGS) entry which is preliminary data.</text>
</comment>
<dbReference type="SUPFAM" id="SSF57667">
    <property type="entry name" value="beta-beta-alpha zinc fingers"/>
    <property type="match status" value="2"/>
</dbReference>
<feature type="domain" description="C2H2-type" evidence="7">
    <location>
        <begin position="977"/>
        <end position="1004"/>
    </location>
</feature>
<feature type="compositionally biased region" description="Polar residues" evidence="6">
    <location>
        <begin position="587"/>
        <end position="597"/>
    </location>
</feature>
<dbReference type="PANTHER" id="PTHR19818">
    <property type="entry name" value="ZINC FINGER PROTEIN ZIC AND GLI"/>
    <property type="match status" value="1"/>
</dbReference>
<protein>
    <recommendedName>
        <fullName evidence="7">C2H2-type domain-containing protein</fullName>
    </recommendedName>
</protein>
<feature type="compositionally biased region" description="Polar residues" evidence="6">
    <location>
        <begin position="706"/>
        <end position="740"/>
    </location>
</feature>